<dbReference type="Proteomes" id="UP001311915">
    <property type="component" value="Unassembled WGS sequence"/>
</dbReference>
<feature type="compositionally biased region" description="Low complexity" evidence="1">
    <location>
        <begin position="15"/>
        <end position="31"/>
    </location>
</feature>
<feature type="region of interest" description="Disordered" evidence="1">
    <location>
        <begin position="1"/>
        <end position="116"/>
    </location>
</feature>
<gene>
    <name evidence="2" type="ORF">R3W88_027234</name>
</gene>
<sequence>MAYSLVSYSDDESSFDSPAYSSFSASPIASSQGGGGLSTDTSLTNPLPDFPQKSPVLIHPSCPLPAYASGNPFTPSPSPPHSEPPIPPHSISPPPSLIESPIPTITTSPPPTNPNDPYLDDIPLNQLHPKIPLRLCKYIAVKRTHIRILFTRSASQAQLQEATESSSVATSSVNGVELVFDSVRLGEIFHIPSVGLSEYVWTKDVNCMLTTKHEASFRDMGIAHSLENKDPIDWPSLMIKHMNRVIDPKPDFDVPLGEGRALVSCDMITRSTLATCQLCDEALCELRTLVISASYDYFAPAYDVFVLPWLKMDNIPRLILTCVMLSIGVVHKDSEF</sequence>
<evidence type="ECO:0000256" key="1">
    <source>
        <dbReference type="SAM" id="MobiDB-lite"/>
    </source>
</evidence>
<dbReference type="AlphaFoldDB" id="A0AAV9LHZ0"/>
<name>A0AAV9LHZ0_9SOLN</name>
<proteinExistence type="predicted"/>
<reference evidence="2 3" key="1">
    <citation type="submission" date="2023-10" db="EMBL/GenBank/DDBJ databases">
        <title>Genome-Wide Identification Analysis in wild type Solanum Pinnatisectum Reveals Some Genes Defensing Phytophthora Infestans.</title>
        <authorList>
            <person name="Sun C."/>
        </authorList>
    </citation>
    <scope>NUCLEOTIDE SEQUENCE [LARGE SCALE GENOMIC DNA]</scope>
    <source>
        <strain evidence="2">LQN</strain>
        <tissue evidence="2">Leaf</tissue>
    </source>
</reference>
<evidence type="ECO:0000313" key="2">
    <source>
        <dbReference type="EMBL" id="KAK4724455.1"/>
    </source>
</evidence>
<comment type="caution">
    <text evidence="2">The sequence shown here is derived from an EMBL/GenBank/DDBJ whole genome shotgun (WGS) entry which is preliminary data.</text>
</comment>
<protein>
    <submittedName>
        <fullName evidence="2">Uncharacterized protein</fullName>
    </submittedName>
</protein>
<keyword evidence="3" id="KW-1185">Reference proteome</keyword>
<accession>A0AAV9LHZ0</accession>
<dbReference type="EMBL" id="JAWPEI010000006">
    <property type="protein sequence ID" value="KAK4724455.1"/>
    <property type="molecule type" value="Genomic_DNA"/>
</dbReference>
<evidence type="ECO:0000313" key="3">
    <source>
        <dbReference type="Proteomes" id="UP001311915"/>
    </source>
</evidence>
<organism evidence="2 3">
    <name type="scientific">Solanum pinnatisectum</name>
    <name type="common">tansyleaf nightshade</name>
    <dbReference type="NCBI Taxonomy" id="50273"/>
    <lineage>
        <taxon>Eukaryota</taxon>
        <taxon>Viridiplantae</taxon>
        <taxon>Streptophyta</taxon>
        <taxon>Embryophyta</taxon>
        <taxon>Tracheophyta</taxon>
        <taxon>Spermatophyta</taxon>
        <taxon>Magnoliopsida</taxon>
        <taxon>eudicotyledons</taxon>
        <taxon>Gunneridae</taxon>
        <taxon>Pentapetalae</taxon>
        <taxon>asterids</taxon>
        <taxon>lamiids</taxon>
        <taxon>Solanales</taxon>
        <taxon>Solanaceae</taxon>
        <taxon>Solanoideae</taxon>
        <taxon>Solaneae</taxon>
        <taxon>Solanum</taxon>
    </lineage>
</organism>
<feature type="compositionally biased region" description="Low complexity" evidence="1">
    <location>
        <begin position="97"/>
        <end position="107"/>
    </location>
</feature>
<feature type="compositionally biased region" description="Pro residues" evidence="1">
    <location>
        <begin position="74"/>
        <end position="96"/>
    </location>
</feature>